<evidence type="ECO:0000313" key="2">
    <source>
        <dbReference type="Proteomes" id="UP000287352"/>
    </source>
</evidence>
<dbReference type="InterPro" id="IPR011990">
    <property type="entry name" value="TPR-like_helical_dom_sf"/>
</dbReference>
<dbReference type="InterPro" id="IPR027417">
    <property type="entry name" value="P-loop_NTPase"/>
</dbReference>
<keyword evidence="2" id="KW-1185">Reference proteome</keyword>
<comment type="caution">
    <text evidence="1">The sequence shown here is derived from an EMBL/GenBank/DDBJ whole genome shotgun (WGS) entry which is preliminary data.</text>
</comment>
<protein>
    <recommendedName>
        <fullName evidence="3">Orc1-like AAA ATPase domain-containing protein</fullName>
    </recommendedName>
</protein>
<dbReference type="Proteomes" id="UP000287352">
    <property type="component" value="Unassembled WGS sequence"/>
</dbReference>
<sequence>MDGMQFGQWFHSRRRSCGFSSQRALAQKAREDAHLAQVGISEAFLARLETGQLVHPFRGPVRQRVLALAQLLCHTSRELQTYLRMAELMELTSSEEALLARIRSQISTVKSGARLLFLPPSRMLSPGRQKLVAQFLEIFQHDRPQVSLITGLVGTGKSTLASAIVQQLARQDSVFPGGIISFPCRGYRGAAGLATLLAQVFQLVSSHFQINPGTSAEMRTSPFFVCRQECLLASPTIEASISSLISQLRPYLINRSFLFLLDDVDPLFPLARAIDALSGADRGPDMLQQQSSAFLVTSCYNFASASIAYTFSLAPLELEDAHAYLSELLPEPLDESEMLLVEKACAMVGYLPQAIEGLAASIRMGVPISLLLSDIAEQILSSEHHLSDRIDYAFRMLNPDTQKSFALLAQSGVSSFSLDTAVALQIVPSGKSQPGQLLQPFLADASSEHPLQRATQRTVSQLSQLVRHSFLEVLPAESLPSLVDLPVEKQADRKIHLISVPGKERQVRYRLHPMLQAYGSHSIQAVDQEEIHALRRNIRAYALTYIEQHTEKIASLLQEREILFTACMQALAQDQHDDVVRLVAGLAPISCRLQQKEDGDRLFYAGISASQQRHDRRQQAAFISSLGWLLCQRGAFQQARQTWEEGLAMTRASHLHQWQPLLGLAHLAHLQNQVDVASTYVEQYLNYSCTDANSLSTLAAQMRLASYRRLQGHREESGHLLTTILQSPALVKTDAHNDDAYVIDLMTRIEHDRLSAQYDASFQRTRQLTSFFQQQEEPYGLAYLLFNQMQFAQQQSIEDDLAVMAHWMLVASEQIQATYFSRYATQFLQQIPQLNRKRQSVLV</sequence>
<dbReference type="Gene3D" id="1.25.40.10">
    <property type="entry name" value="Tetratricopeptide repeat domain"/>
    <property type="match status" value="1"/>
</dbReference>
<evidence type="ECO:0008006" key="3">
    <source>
        <dbReference type="Google" id="ProtNLM"/>
    </source>
</evidence>
<dbReference type="Gene3D" id="3.40.50.300">
    <property type="entry name" value="P-loop containing nucleotide triphosphate hydrolases"/>
    <property type="match status" value="1"/>
</dbReference>
<dbReference type="EMBL" id="BIFR01000002">
    <property type="protein sequence ID" value="GCE15290.1"/>
    <property type="molecule type" value="Genomic_DNA"/>
</dbReference>
<evidence type="ECO:0000313" key="1">
    <source>
        <dbReference type="EMBL" id="GCE15290.1"/>
    </source>
</evidence>
<gene>
    <name evidence="1" type="ORF">KTT_51490</name>
</gene>
<dbReference type="SUPFAM" id="SSF52540">
    <property type="entry name" value="P-loop containing nucleoside triphosphate hydrolases"/>
    <property type="match status" value="1"/>
</dbReference>
<dbReference type="OrthoDB" id="581105at2"/>
<proteinExistence type="predicted"/>
<reference evidence="2" key="1">
    <citation type="submission" date="2018-12" db="EMBL/GenBank/DDBJ databases">
        <title>Tengunoibacter tsumagoiensis gen. nov., sp. nov., Dictyobacter kobayashii sp. nov., D. alpinus sp. nov., and D. joshuensis sp. nov. and description of Dictyobacteraceae fam. nov. within the order Ktedonobacterales isolated from Tengu-no-mugimeshi.</title>
        <authorList>
            <person name="Wang C.M."/>
            <person name="Zheng Y."/>
            <person name="Sakai Y."/>
            <person name="Toyoda A."/>
            <person name="Minakuchi Y."/>
            <person name="Abe K."/>
            <person name="Yokota A."/>
            <person name="Yabe S."/>
        </authorList>
    </citation>
    <scope>NUCLEOTIDE SEQUENCE [LARGE SCALE GENOMIC DNA]</scope>
    <source>
        <strain evidence="2">Uno3</strain>
    </source>
</reference>
<dbReference type="RefSeq" id="WP_126582771.1">
    <property type="nucleotide sequence ID" value="NZ_BIFR01000002.1"/>
</dbReference>
<name>A0A402A7Y8_9CHLR</name>
<organism evidence="1 2">
    <name type="scientific">Tengunoibacter tsumagoiensis</name>
    <dbReference type="NCBI Taxonomy" id="2014871"/>
    <lineage>
        <taxon>Bacteria</taxon>
        <taxon>Bacillati</taxon>
        <taxon>Chloroflexota</taxon>
        <taxon>Ktedonobacteria</taxon>
        <taxon>Ktedonobacterales</taxon>
        <taxon>Dictyobacteraceae</taxon>
        <taxon>Tengunoibacter</taxon>
    </lineage>
</organism>
<accession>A0A402A7Y8</accession>
<dbReference type="SUPFAM" id="SSF48452">
    <property type="entry name" value="TPR-like"/>
    <property type="match status" value="1"/>
</dbReference>
<dbReference type="AlphaFoldDB" id="A0A402A7Y8"/>